<dbReference type="OrthoDB" id="9770537at2"/>
<dbReference type="InterPro" id="IPR016161">
    <property type="entry name" value="Ald_DH/histidinol_DH"/>
</dbReference>
<dbReference type="InterPro" id="IPR016162">
    <property type="entry name" value="Ald_DH_N"/>
</dbReference>
<dbReference type="PANTHER" id="PTHR43353">
    <property type="entry name" value="SUCCINATE-SEMIALDEHYDE DEHYDROGENASE, MITOCHONDRIAL"/>
    <property type="match status" value="1"/>
</dbReference>
<keyword evidence="1" id="KW-0560">Oxidoreductase</keyword>
<dbReference type="InterPro" id="IPR015590">
    <property type="entry name" value="Aldehyde_DH_dom"/>
</dbReference>
<gene>
    <name evidence="3" type="ORF">BFP71_07165</name>
</gene>
<dbReference type="InterPro" id="IPR050740">
    <property type="entry name" value="Aldehyde_DH_Superfamily"/>
</dbReference>
<dbReference type="Gene3D" id="3.40.605.10">
    <property type="entry name" value="Aldehyde Dehydrogenase, Chain A, domain 1"/>
    <property type="match status" value="2"/>
</dbReference>
<evidence type="ECO:0000313" key="4">
    <source>
        <dbReference type="Proteomes" id="UP000095552"/>
    </source>
</evidence>
<sequence>MITGKNYIGSRATADGSQILKAYNPTDGSVFQEEFIAATPQEIDDAVNLAQRAFASYKAVSYEKRAQFLETIAEEIMAIGDNLLERASGESGLPLGRFQGERGRTCNQLKMFANVLREGSWLGANIDTAIPDRQPIPKVDLRKMHVPIGPVAVFGASNFPLAFSTAGGDTASALAAGNPVIVKGHEAHLGTNDLVTQAVLSAVEKCDMPDGVFSMVNGGISVGQQIVKHPKVKAVGFTGSVKGGRAIFDMANQRPEPIPVYAEMGSTNPCFLMPDKLSGDPVGLGNTFANSVALGVGQFCTSPGLLIGIQSSALDEFTDTLSKSLAEKEAVTMLNEKIATSYYTHRGAVIEQTGVEEIGDSTNPGSNKGKPLTAKVNAKTFLKNPILHEEIFGPFTIVVICEDTNEMLAVANALHGQLTGTMVATDSDIEKYADIVEALSTKVGRLLFNGVPTGVEVCHSMQHGGPYPASTDQRTTSVGTAAISRFVRPIAYQNWPDHLLPEALKNSNPLQIWRTINGELTKDEIRNS</sequence>
<feature type="domain" description="Aldehyde dehydrogenase" evidence="2">
    <location>
        <begin position="18"/>
        <end position="465"/>
    </location>
</feature>
<reference evidence="3 4" key="1">
    <citation type="submission" date="2016-08" db="EMBL/GenBank/DDBJ databases">
        <title>Draft genome of Fabibacter sp. strain SK-8.</title>
        <authorList>
            <person name="Wong S.-K."/>
            <person name="Hamasaki K."/>
            <person name="Yoshizawa S."/>
        </authorList>
    </citation>
    <scope>NUCLEOTIDE SEQUENCE [LARGE SCALE GENOMIC DNA]</scope>
    <source>
        <strain evidence="3 4">SK-8</strain>
    </source>
</reference>
<keyword evidence="4" id="KW-1185">Reference proteome</keyword>
<dbReference type="SUPFAM" id="SSF53720">
    <property type="entry name" value="ALDH-like"/>
    <property type="match status" value="1"/>
</dbReference>
<dbReference type="CDD" id="cd07129">
    <property type="entry name" value="ALDH_KGSADH"/>
    <property type="match status" value="1"/>
</dbReference>
<dbReference type="InterPro" id="IPR044151">
    <property type="entry name" value="ALDH_KGSADH"/>
</dbReference>
<name>A0A1E5T3C3_9BACT</name>
<evidence type="ECO:0000256" key="1">
    <source>
        <dbReference type="ARBA" id="ARBA00023002"/>
    </source>
</evidence>
<dbReference type="STRING" id="1563681.BFP71_07165"/>
<accession>A0A1E5T3C3</accession>
<comment type="caution">
    <text evidence="3">The sequence shown here is derived from an EMBL/GenBank/DDBJ whole genome shotgun (WGS) entry which is preliminary data.</text>
</comment>
<dbReference type="GO" id="GO:0016620">
    <property type="term" value="F:oxidoreductase activity, acting on the aldehyde or oxo group of donors, NAD or NADP as acceptor"/>
    <property type="evidence" value="ECO:0007669"/>
    <property type="project" value="InterPro"/>
</dbReference>
<dbReference type="Proteomes" id="UP000095552">
    <property type="component" value="Unassembled WGS sequence"/>
</dbReference>
<organism evidence="3 4">
    <name type="scientific">Roseivirga misakiensis</name>
    <dbReference type="NCBI Taxonomy" id="1563681"/>
    <lineage>
        <taxon>Bacteria</taxon>
        <taxon>Pseudomonadati</taxon>
        <taxon>Bacteroidota</taxon>
        <taxon>Cytophagia</taxon>
        <taxon>Cytophagales</taxon>
        <taxon>Roseivirgaceae</taxon>
        <taxon>Roseivirga</taxon>
    </lineage>
</organism>
<proteinExistence type="predicted"/>
<dbReference type="EMBL" id="MDGQ01000004">
    <property type="protein sequence ID" value="OEK05888.1"/>
    <property type="molecule type" value="Genomic_DNA"/>
</dbReference>
<evidence type="ECO:0000259" key="2">
    <source>
        <dbReference type="Pfam" id="PF00171"/>
    </source>
</evidence>
<dbReference type="AlphaFoldDB" id="A0A1E5T3C3"/>
<dbReference type="PANTHER" id="PTHR43353:SF3">
    <property type="entry name" value="ALDEHYDE DEHYDROGENASE-RELATED"/>
    <property type="match status" value="1"/>
</dbReference>
<dbReference type="Pfam" id="PF00171">
    <property type="entry name" value="Aldedh"/>
    <property type="match status" value="1"/>
</dbReference>
<evidence type="ECO:0000313" key="3">
    <source>
        <dbReference type="EMBL" id="OEK05888.1"/>
    </source>
</evidence>
<dbReference type="RefSeq" id="WP_069834806.1">
    <property type="nucleotide sequence ID" value="NZ_MDGQ01000004.1"/>
</dbReference>
<protein>
    <recommendedName>
        <fullName evidence="2">Aldehyde dehydrogenase domain-containing protein</fullName>
    </recommendedName>
</protein>